<dbReference type="Proteomes" id="UP000077701">
    <property type="component" value="Unassembled WGS sequence"/>
</dbReference>
<feature type="compositionally biased region" description="Basic and acidic residues" evidence="1">
    <location>
        <begin position="20"/>
        <end position="29"/>
    </location>
</feature>
<reference evidence="2 3" key="1">
    <citation type="journal article" date="2016" name="Genome Announc.">
        <title>Draft Genome Sequence of Planomonospora sphaerica JCM9374, a Rare Actinomycete.</title>
        <authorList>
            <person name="Dohra H."/>
            <person name="Suzuki T."/>
            <person name="Inoue Y."/>
            <person name="Kodani S."/>
        </authorList>
    </citation>
    <scope>NUCLEOTIDE SEQUENCE [LARGE SCALE GENOMIC DNA]</scope>
    <source>
        <strain evidence="2 3">JCM 9374</strain>
    </source>
</reference>
<dbReference type="STRING" id="161355.PS9374_05528"/>
<proteinExistence type="predicted"/>
<dbReference type="EMBL" id="BDCX01000015">
    <property type="protein sequence ID" value="GAT69848.1"/>
    <property type="molecule type" value="Genomic_DNA"/>
</dbReference>
<accession>A0A171DLR9</accession>
<comment type="caution">
    <text evidence="2">The sequence shown here is derived from an EMBL/GenBank/DDBJ whole genome shotgun (WGS) entry which is preliminary data.</text>
</comment>
<evidence type="ECO:0000313" key="3">
    <source>
        <dbReference type="Proteomes" id="UP000077701"/>
    </source>
</evidence>
<sequence length="96" mass="10220">MPEGAGYRQRPGARRPAPGRSERADHRWGDPSAFAGCLVDVADALRPWQQLSPFHQALQNGPSGAGPPGSSTWMAASILFVAPALPVFDRRDIATA</sequence>
<protein>
    <submittedName>
        <fullName evidence="2">Uncharacterized protein</fullName>
    </submittedName>
</protein>
<dbReference type="AlphaFoldDB" id="A0A171DLR9"/>
<feature type="compositionally biased region" description="Low complexity" evidence="1">
    <location>
        <begin position="1"/>
        <end position="19"/>
    </location>
</feature>
<keyword evidence="3" id="KW-1185">Reference proteome</keyword>
<evidence type="ECO:0000313" key="2">
    <source>
        <dbReference type="EMBL" id="GAT69848.1"/>
    </source>
</evidence>
<evidence type="ECO:0000256" key="1">
    <source>
        <dbReference type="SAM" id="MobiDB-lite"/>
    </source>
</evidence>
<reference evidence="3" key="2">
    <citation type="submission" date="2016-04" db="EMBL/GenBank/DDBJ databases">
        <title>Planomonospora sphaerica JCM9374 whole genome shotgun sequence.</title>
        <authorList>
            <person name="Suzuki T."/>
            <person name="Dohra H."/>
            <person name="Kodani S."/>
        </authorList>
    </citation>
    <scope>NUCLEOTIDE SEQUENCE [LARGE SCALE GENOMIC DNA]</scope>
    <source>
        <strain evidence="3">JCM 9374</strain>
    </source>
</reference>
<gene>
    <name evidence="2" type="ORF">PS9374_05528</name>
</gene>
<name>A0A171DLR9_9ACTN</name>
<feature type="region of interest" description="Disordered" evidence="1">
    <location>
        <begin position="1"/>
        <end position="29"/>
    </location>
</feature>
<organism evidence="2 3">
    <name type="scientific">Planomonospora sphaerica</name>
    <dbReference type="NCBI Taxonomy" id="161355"/>
    <lineage>
        <taxon>Bacteria</taxon>
        <taxon>Bacillati</taxon>
        <taxon>Actinomycetota</taxon>
        <taxon>Actinomycetes</taxon>
        <taxon>Streptosporangiales</taxon>
        <taxon>Streptosporangiaceae</taxon>
        <taxon>Planomonospora</taxon>
    </lineage>
</organism>